<proteinExistence type="inferred from homology"/>
<comment type="similarity">
    <text evidence="1">Belongs to the LytR/CpsA/Psr (LCP) family.</text>
</comment>
<dbReference type="Gene3D" id="3.30.70.2390">
    <property type="match status" value="1"/>
</dbReference>
<sequence length="545" mass="58062">MTRSDVREEGALPRSREADGPGGESGRSRRKPQPQSGGRGRHGGRRRAGEPRPRPKRRILRWSAITLAVVILGTAGAGYLYIERLNSNLKKEKLNLGEDGAPKASPNSAGQTPLNILMIGSDSRNTAEDLELGGSKGDVGRAPLADVQMLVHVSADRSNMSVVSLPRDTMIPIPKCTDPHDHKVYEALSLSMANESLGRGGPGCAVATWEKLTNIHIDHFMMVDFSGVVSMAGAIGGVPVCVKQNVYSHTSDGHGSGLKLEAGITYVKGEQALQWLRTRYGFEDGTDLGRTHAQHMYMNAMVRQLRKNATLSNPEKMRSLAETATKALTVDEGLGTVKKLYDLSEEFKKVPTKGITMTTLPTEQWSENHNRLVPKPGDADQLISMIRNDTPLEGHGAKKKVTQASTASAAPVGQIAVQVRNGTGADGQAPVPQRAGAIEQVLEGKGFAQASIDTAPASQAETAVLYPSADLKGDAQAVAKALGVPVDSVRRSTDVSGVTLIVGADWRTGNTYRASAQPTKAPDSAAVLNGGKEDACMDVQKGFTW</sequence>
<name>A0ABW7YEQ9_STRCE</name>
<keyword evidence="3" id="KW-0472">Membrane</keyword>
<protein>
    <submittedName>
        <fullName evidence="6">LCP family protein</fullName>
    </submittedName>
</protein>
<organism evidence="6 7">
    <name type="scientific">Streptomyces cellulosae</name>
    <dbReference type="NCBI Taxonomy" id="1968"/>
    <lineage>
        <taxon>Bacteria</taxon>
        <taxon>Bacillati</taxon>
        <taxon>Actinomycetota</taxon>
        <taxon>Actinomycetes</taxon>
        <taxon>Kitasatosporales</taxon>
        <taxon>Streptomycetaceae</taxon>
        <taxon>Streptomyces</taxon>
    </lineage>
</organism>
<evidence type="ECO:0000256" key="2">
    <source>
        <dbReference type="SAM" id="MobiDB-lite"/>
    </source>
</evidence>
<evidence type="ECO:0000259" key="5">
    <source>
        <dbReference type="Pfam" id="PF13399"/>
    </source>
</evidence>
<evidence type="ECO:0000256" key="3">
    <source>
        <dbReference type="SAM" id="Phobius"/>
    </source>
</evidence>
<dbReference type="Gene3D" id="3.40.630.190">
    <property type="entry name" value="LCP protein"/>
    <property type="match status" value="1"/>
</dbReference>
<feature type="region of interest" description="Disordered" evidence="2">
    <location>
        <begin position="1"/>
        <end position="55"/>
    </location>
</feature>
<feature type="domain" description="Cell envelope-related transcriptional attenuator" evidence="4">
    <location>
        <begin position="145"/>
        <end position="306"/>
    </location>
</feature>
<accession>A0ABW7YEQ9</accession>
<gene>
    <name evidence="6" type="ORF">ACIA8P_40930</name>
</gene>
<dbReference type="PANTHER" id="PTHR33392">
    <property type="entry name" value="POLYISOPRENYL-TEICHOIC ACID--PEPTIDOGLYCAN TEICHOIC ACID TRANSFERASE TAGU"/>
    <property type="match status" value="1"/>
</dbReference>
<feature type="transmembrane region" description="Helical" evidence="3">
    <location>
        <begin position="62"/>
        <end position="82"/>
    </location>
</feature>
<dbReference type="EMBL" id="JBITDC010000024">
    <property type="protein sequence ID" value="MFI5680901.1"/>
    <property type="molecule type" value="Genomic_DNA"/>
</dbReference>
<dbReference type="NCBIfam" id="TIGR00350">
    <property type="entry name" value="lytR_cpsA_psr"/>
    <property type="match status" value="1"/>
</dbReference>
<comment type="caution">
    <text evidence="6">The sequence shown here is derived from an EMBL/GenBank/DDBJ whole genome shotgun (WGS) entry which is preliminary data.</text>
</comment>
<evidence type="ECO:0000313" key="6">
    <source>
        <dbReference type="EMBL" id="MFI5680901.1"/>
    </source>
</evidence>
<keyword evidence="3" id="KW-0812">Transmembrane</keyword>
<keyword evidence="3" id="KW-1133">Transmembrane helix</keyword>
<dbReference type="Pfam" id="PF13399">
    <property type="entry name" value="LytR_C"/>
    <property type="match status" value="1"/>
</dbReference>
<dbReference type="Proteomes" id="UP001612415">
    <property type="component" value="Unassembled WGS sequence"/>
</dbReference>
<evidence type="ECO:0000259" key="4">
    <source>
        <dbReference type="Pfam" id="PF03816"/>
    </source>
</evidence>
<reference evidence="6 7" key="1">
    <citation type="submission" date="2024-10" db="EMBL/GenBank/DDBJ databases">
        <title>The Natural Products Discovery Center: Release of the First 8490 Sequenced Strains for Exploring Actinobacteria Biosynthetic Diversity.</title>
        <authorList>
            <person name="Kalkreuter E."/>
            <person name="Kautsar S.A."/>
            <person name="Yang D."/>
            <person name="Bader C.D."/>
            <person name="Teijaro C.N."/>
            <person name="Fluegel L."/>
            <person name="Davis C.M."/>
            <person name="Simpson J.R."/>
            <person name="Lauterbach L."/>
            <person name="Steele A.D."/>
            <person name="Gui C."/>
            <person name="Meng S."/>
            <person name="Li G."/>
            <person name="Viehrig K."/>
            <person name="Ye F."/>
            <person name="Su P."/>
            <person name="Kiefer A.F."/>
            <person name="Nichols A."/>
            <person name="Cepeda A.J."/>
            <person name="Yan W."/>
            <person name="Fan B."/>
            <person name="Jiang Y."/>
            <person name="Adhikari A."/>
            <person name="Zheng C.-J."/>
            <person name="Schuster L."/>
            <person name="Cowan T.M."/>
            <person name="Smanski M.J."/>
            <person name="Chevrette M.G."/>
            <person name="De Carvalho L.P.S."/>
            <person name="Shen B."/>
        </authorList>
    </citation>
    <scope>NUCLEOTIDE SEQUENCE [LARGE SCALE GENOMIC DNA]</scope>
    <source>
        <strain evidence="6 7">NPDC051599</strain>
    </source>
</reference>
<keyword evidence="7" id="KW-1185">Reference proteome</keyword>
<dbReference type="RefSeq" id="WP_398661262.1">
    <property type="nucleotide sequence ID" value="NZ_JBITDC010000024.1"/>
</dbReference>
<dbReference type="InterPro" id="IPR050922">
    <property type="entry name" value="LytR/CpsA/Psr_CW_biosynth"/>
</dbReference>
<feature type="domain" description="LytR/CpsA/Psr regulator C-terminal" evidence="5">
    <location>
        <begin position="414"/>
        <end position="506"/>
    </location>
</feature>
<dbReference type="InterPro" id="IPR004474">
    <property type="entry name" value="LytR_CpsA_psr"/>
</dbReference>
<feature type="compositionally biased region" description="Basic and acidic residues" evidence="2">
    <location>
        <begin position="1"/>
        <end position="19"/>
    </location>
</feature>
<dbReference type="InterPro" id="IPR027381">
    <property type="entry name" value="LytR/CpsA/Psr_C"/>
</dbReference>
<dbReference type="Pfam" id="PF03816">
    <property type="entry name" value="LytR_cpsA_psr"/>
    <property type="match status" value="1"/>
</dbReference>
<evidence type="ECO:0000313" key="7">
    <source>
        <dbReference type="Proteomes" id="UP001612415"/>
    </source>
</evidence>
<evidence type="ECO:0000256" key="1">
    <source>
        <dbReference type="ARBA" id="ARBA00006068"/>
    </source>
</evidence>
<dbReference type="PANTHER" id="PTHR33392:SF6">
    <property type="entry name" value="POLYISOPRENYL-TEICHOIC ACID--PEPTIDOGLYCAN TEICHOIC ACID TRANSFERASE TAGU"/>
    <property type="match status" value="1"/>
</dbReference>